<dbReference type="PANTHER" id="PTHR45973">
    <property type="entry name" value="PROTEIN PHOSPHATASE 1 REGULATORY SUBUNIT SDS22-RELATED"/>
    <property type="match status" value="1"/>
</dbReference>
<comment type="similarity">
    <text evidence="2">Belongs to the DNAAF1 family.</text>
</comment>
<feature type="compositionally biased region" description="Basic and acidic residues" evidence="6">
    <location>
        <begin position="169"/>
        <end position="198"/>
    </location>
</feature>
<keyword evidence="4" id="KW-0677">Repeat</keyword>
<feature type="region of interest" description="Disordered" evidence="6">
    <location>
        <begin position="962"/>
        <end position="989"/>
    </location>
</feature>
<dbReference type="InterPro" id="IPR050576">
    <property type="entry name" value="Cilia_flagella_integrity"/>
</dbReference>
<dbReference type="Gene3D" id="3.80.10.10">
    <property type="entry name" value="Ribonuclease Inhibitor"/>
    <property type="match status" value="1"/>
</dbReference>
<feature type="compositionally biased region" description="Basic and acidic residues" evidence="6">
    <location>
        <begin position="969"/>
        <end position="981"/>
    </location>
</feature>
<name>A0A3L8DUP9_OOCBI</name>
<feature type="region of interest" description="Disordered" evidence="6">
    <location>
        <begin position="89"/>
        <end position="198"/>
    </location>
</feature>
<evidence type="ECO:0000256" key="2">
    <source>
        <dbReference type="ARBA" id="ARBA00006453"/>
    </source>
</evidence>
<reference evidence="7" key="1">
    <citation type="journal article" date="2018" name="Genome Res.">
        <title>The genomic architecture and molecular evolution of ant odorant receptors.</title>
        <authorList>
            <person name="McKenzie S.K."/>
            <person name="Kronauer D.J.C."/>
        </authorList>
    </citation>
    <scope>NUCLEOTIDE SEQUENCE [LARGE SCALE GENOMIC DNA]</scope>
    <source>
        <strain evidence="7">Clonal line C1</strain>
    </source>
</reference>
<feature type="compositionally biased region" description="Basic and acidic residues" evidence="6">
    <location>
        <begin position="834"/>
        <end position="859"/>
    </location>
</feature>
<comment type="subcellular location">
    <subcellularLocation>
        <location evidence="1">Cell projection</location>
    </subcellularLocation>
</comment>
<feature type="compositionally biased region" description="Basic and acidic residues" evidence="6">
    <location>
        <begin position="94"/>
        <end position="111"/>
    </location>
</feature>
<accession>A0A3L8DUP9</accession>
<evidence type="ECO:0000313" key="7">
    <source>
        <dbReference type="EMBL" id="RLU24124.1"/>
    </source>
</evidence>
<dbReference type="InterPro" id="IPR032675">
    <property type="entry name" value="LRR_dom_sf"/>
</dbReference>
<feature type="compositionally biased region" description="Low complexity" evidence="6">
    <location>
        <begin position="124"/>
        <end position="134"/>
    </location>
</feature>
<reference evidence="7" key="2">
    <citation type="submission" date="2018-07" db="EMBL/GenBank/DDBJ databases">
        <authorList>
            <person name="Mckenzie S.K."/>
            <person name="Kronauer D.J.C."/>
        </authorList>
    </citation>
    <scope>NUCLEOTIDE SEQUENCE</scope>
    <source>
        <strain evidence="7">Clonal line C1</strain>
    </source>
</reference>
<evidence type="ECO:0000256" key="4">
    <source>
        <dbReference type="ARBA" id="ARBA00022737"/>
    </source>
</evidence>
<feature type="compositionally biased region" description="Basic and acidic residues" evidence="6">
    <location>
        <begin position="438"/>
        <end position="454"/>
    </location>
</feature>
<keyword evidence="3" id="KW-0433">Leucine-rich repeat</keyword>
<dbReference type="PANTHER" id="PTHR45973:SF9">
    <property type="entry name" value="LEUCINE-RICH REPEAT-CONTAINING PROTEIN 46"/>
    <property type="match status" value="1"/>
</dbReference>
<sequence length="1072" mass="123296">MKSLRVVTLTGNPVLKQIKMYRKTMILKCKNLQYLDDRPVFPRDRACAEAWMRGGADEEVAERNRWIQAEQKRIDDSITALINKRKLRKPVGTSKKEAVDKKKEKEEKNEVDKEEEEQDEEIATKSSARTARSSGLLDLERKKKSKERSFLGSCASSSLSSSDEELASNEEKEDARQKGSEESDGRRPMAEEERRVTNRHGGELLLPWKAEAREETRSQILIEEISEPQQYTAGERKCLGKRILDNRRSIDDPITREIADCNKIMLELTMKEEEASNLRNSIDDNNRIYDREREKTSISVSCDTSDLRQMLEEDEKVGTSAVADAREHGSEKNIKSYRRKNKECPFGSKLSSIREEMREFCDGMNRFVDENKIAFKNGEVEGFWGGRKMVDANLQTDSVDDDENREIEAEVPAGEEDKLQRWSTKERKLKVREMINEREAEAQKNTMETKDIKTSENSNNHSSENEKPTAANNFQNVYDLMTLKTCPKIFPDSTETYPMKDSEDYVHEPCAQIKEKSRGTMYNSLLAEMRYQNKTRKMYKSNVSNKLMVLEKKLDSEKSVIDDTKRESLISVTTDHDSEEQFSKSKNIAETNGKCAKIEILDKSNDILLESPQEKKNVDESDDDSFKTAISLQEESQIVGSNQESPEVLKLQNNYDKFTTTIKHENINDTVENFLDKTEENLSNSEQEFSTELDSQVKSFIQTIDRLSLERTSQSSKLMGKRTREAEDIEISNKKSFFIEEVNPGRKLDERKPRSQISERCRQHLIQETRKFAKKVSPLIDKCITNLIKDTENTNQKSQYQKYDRRSLGEYLPSDFASRMDFGKPTGNFGGQNNHRDKCADKSNDLTNMHSEKQESTREETMKLESAVADKSDIQSLADLLQQYESTYKSESLAANTGMSLYKEFCDHLDQLKNKKKLLIKPDFMNQEDKEKLPDNEILQETECSIKKSVRPLIEVISESPAISEDSEDISKQKEVVEKSHNPQNTSDNYQKDAVFRRLSEEMIDISDVPEKHINQENLVSLDEKIKLGMFSTSGTSENSDCKEECALKKEKDGTITTNMKKSIEMQVAQEG</sequence>
<feature type="compositionally biased region" description="Low complexity" evidence="6">
    <location>
        <begin position="150"/>
        <end position="161"/>
    </location>
</feature>
<dbReference type="GO" id="GO:0005929">
    <property type="term" value="C:cilium"/>
    <property type="evidence" value="ECO:0007669"/>
    <property type="project" value="UniProtKB-SubCell"/>
</dbReference>
<evidence type="ECO:0000256" key="6">
    <source>
        <dbReference type="SAM" id="MobiDB-lite"/>
    </source>
</evidence>
<comment type="caution">
    <text evidence="7">The sequence shown here is derived from an EMBL/GenBank/DDBJ whole genome shotgun (WGS) entry which is preliminary data.</text>
</comment>
<feature type="region of interest" description="Disordered" evidence="6">
    <location>
        <begin position="438"/>
        <end position="469"/>
    </location>
</feature>
<feature type="region of interest" description="Disordered" evidence="6">
    <location>
        <begin position="827"/>
        <end position="859"/>
    </location>
</feature>
<dbReference type="Proteomes" id="UP000279307">
    <property type="component" value="Chromosome 4"/>
</dbReference>
<evidence type="ECO:0000256" key="5">
    <source>
        <dbReference type="ARBA" id="ARBA00023273"/>
    </source>
</evidence>
<protein>
    <submittedName>
        <fullName evidence="7">Uncharacterized protein</fullName>
    </submittedName>
</protein>
<organism evidence="7">
    <name type="scientific">Ooceraea biroi</name>
    <name type="common">Clonal raider ant</name>
    <name type="synonym">Cerapachys biroi</name>
    <dbReference type="NCBI Taxonomy" id="2015173"/>
    <lineage>
        <taxon>Eukaryota</taxon>
        <taxon>Metazoa</taxon>
        <taxon>Ecdysozoa</taxon>
        <taxon>Arthropoda</taxon>
        <taxon>Hexapoda</taxon>
        <taxon>Insecta</taxon>
        <taxon>Pterygota</taxon>
        <taxon>Neoptera</taxon>
        <taxon>Endopterygota</taxon>
        <taxon>Hymenoptera</taxon>
        <taxon>Apocrita</taxon>
        <taxon>Aculeata</taxon>
        <taxon>Formicoidea</taxon>
        <taxon>Formicidae</taxon>
        <taxon>Dorylinae</taxon>
        <taxon>Ooceraea</taxon>
    </lineage>
</organism>
<evidence type="ECO:0000256" key="3">
    <source>
        <dbReference type="ARBA" id="ARBA00022614"/>
    </source>
</evidence>
<evidence type="ECO:0000256" key="1">
    <source>
        <dbReference type="ARBA" id="ARBA00004316"/>
    </source>
</evidence>
<dbReference type="OrthoDB" id="266138at2759"/>
<proteinExistence type="inferred from homology"/>
<dbReference type="AlphaFoldDB" id="A0A3L8DUP9"/>
<feature type="compositionally biased region" description="Acidic residues" evidence="6">
    <location>
        <begin position="112"/>
        <end position="121"/>
    </location>
</feature>
<gene>
    <name evidence="7" type="ORF">DMN91_004333</name>
</gene>
<dbReference type="EMBL" id="QOIP01000004">
    <property type="protein sequence ID" value="RLU24124.1"/>
    <property type="molecule type" value="Genomic_DNA"/>
</dbReference>
<keyword evidence="5" id="KW-0966">Cell projection</keyword>